<dbReference type="OMA" id="EMEIVAF"/>
<dbReference type="InParanoid" id="Q5AX91"/>
<feature type="domain" description="DUF2264" evidence="2">
    <location>
        <begin position="388"/>
        <end position="649"/>
    </location>
</feature>
<dbReference type="PIRSF" id="PIRSF014753">
    <property type="entry name" value="UCP014753"/>
    <property type="match status" value="1"/>
</dbReference>
<dbReference type="PANTHER" id="PTHR35339:SF2">
    <property type="entry name" value="DUF2264 DOMAIN-CONTAINING PROTEIN-RELATED"/>
    <property type="match status" value="1"/>
</dbReference>
<dbReference type="InterPro" id="IPR049237">
    <property type="entry name" value="DUF2264_C"/>
</dbReference>
<evidence type="ECO:0000313" key="3">
    <source>
        <dbReference type="EMBL" id="CBF79106.1"/>
    </source>
</evidence>
<protein>
    <submittedName>
        <fullName evidence="3">Uncharacterized protein</fullName>
    </submittedName>
</protein>
<sequence>MPPLAGFSDNPLRSRADLIHAAIALVQPLHTHFSPRNAFIRLPVATGTHFDERAAQLEGYARPLWVISTLLRAVRAEPDHPDAEAIRSVCRPWIQGIQTGTDPAHPEYWGEIGDGDQRMVEAEVIAVAVLFAPEDFYHSQPARVRENIVAWLRGINGKEMPVNNWRWFHVFANLALIIVGGVPYAELKGAMDDDLAVLDSFYRGEGWSGDGPWLTGEQEAELEQEYKRTRRRDKIGPGRQVDYYSSSYAIQFSQLLYAKFAAELDPARSEGYRQQAREFGRAFWRYFDRDGAAIPFGRSLTYHFACAGFFAALAVAEVPDMPAPLDSPGSVKGFLLRHLRWNMYMAEDYNSPQSVYWSVKSFIPLALVDGHSFWTSSESAYPVLADSVKLIPQPTQILCDHAHGAHHFLLSAGQFVAWPMKASQAKYCKFAYSSSFGFSVPTGSLIQQIVPDNALFFSRDGIETWAGKWKSSEARFGTANAVGETVPVVHVKWRPWADGQLVVTMSLIPPTARWPDWHTRVHRIQLKGEAPLESLHLVEGGFAIERVPAEKKALPVLSDGNIEGASIGRSEGIYVSQSSALVLSQAGASGIVSAAVRRRPEYEAMKPDSNTNLLSQRTLVPVAKLGLLDVEAGEEIELVTRVFAISAKSLRGQPGASVPDGRGGGGIQRPMRERWLDVPKVQLGDIPENGGEDVIALEI</sequence>
<dbReference type="InterPro" id="IPR016624">
    <property type="entry name" value="UCP014753"/>
</dbReference>
<accession>C8VDE7</accession>
<name>Q5AX91_EMENI</name>
<dbReference type="Proteomes" id="UP000000560">
    <property type="component" value="Chromosome IV"/>
</dbReference>
<organism evidence="3 4">
    <name type="scientific">Emericella nidulans (strain FGSC A4 / ATCC 38163 / CBS 112.46 / NRRL 194 / M139)</name>
    <name type="common">Aspergillus nidulans</name>
    <dbReference type="NCBI Taxonomy" id="227321"/>
    <lineage>
        <taxon>Eukaryota</taxon>
        <taxon>Fungi</taxon>
        <taxon>Dikarya</taxon>
        <taxon>Ascomycota</taxon>
        <taxon>Pezizomycotina</taxon>
        <taxon>Eurotiomycetes</taxon>
        <taxon>Eurotiomycetidae</taxon>
        <taxon>Eurotiales</taxon>
        <taxon>Aspergillaceae</taxon>
        <taxon>Aspergillus</taxon>
        <taxon>Aspergillus subgen. Nidulantes</taxon>
    </lineage>
</organism>
<proteinExistence type="predicted"/>
<dbReference type="HOGENOM" id="CLU_028269_1_0_1"/>
<reference evidence="4" key="2">
    <citation type="journal article" date="2009" name="Fungal Genet. Biol.">
        <title>The 2008 update of the Aspergillus nidulans genome annotation: a community effort.</title>
        <authorList>
            <person name="Wortman J.R."/>
            <person name="Gilsenan J.M."/>
            <person name="Joardar V."/>
            <person name="Deegan J."/>
            <person name="Clutterbuck J."/>
            <person name="Andersen M.R."/>
            <person name="Archer D."/>
            <person name="Bencina M."/>
            <person name="Braus G."/>
            <person name="Coutinho P."/>
            <person name="von Dohren H."/>
            <person name="Doonan J."/>
            <person name="Driessen A.J."/>
            <person name="Durek P."/>
            <person name="Espeso E."/>
            <person name="Fekete E."/>
            <person name="Flipphi M."/>
            <person name="Estrada C.G."/>
            <person name="Geysens S."/>
            <person name="Goldman G."/>
            <person name="de Groot P.W."/>
            <person name="Hansen K."/>
            <person name="Harris S.D."/>
            <person name="Heinekamp T."/>
            <person name="Helmstaedt K."/>
            <person name="Henrissat B."/>
            <person name="Hofmann G."/>
            <person name="Homan T."/>
            <person name="Horio T."/>
            <person name="Horiuchi H."/>
            <person name="James S."/>
            <person name="Jones M."/>
            <person name="Karaffa L."/>
            <person name="Karanyi Z."/>
            <person name="Kato M."/>
            <person name="Keller N."/>
            <person name="Kelly D.E."/>
            <person name="Kiel J.A."/>
            <person name="Kim J.M."/>
            <person name="van der Klei I.J."/>
            <person name="Klis F.M."/>
            <person name="Kovalchuk A."/>
            <person name="Krasevec N."/>
            <person name="Kubicek C.P."/>
            <person name="Liu B."/>
            <person name="Maccabe A."/>
            <person name="Meyer V."/>
            <person name="Mirabito P."/>
            <person name="Miskei M."/>
            <person name="Mos M."/>
            <person name="Mullins J."/>
            <person name="Nelson D.R."/>
            <person name="Nielsen J."/>
            <person name="Oakley B.R."/>
            <person name="Osmani S.A."/>
            <person name="Pakula T."/>
            <person name="Paszewski A."/>
            <person name="Paulsen I."/>
            <person name="Pilsyk S."/>
            <person name="Pocsi I."/>
            <person name="Punt P.J."/>
            <person name="Ram A.F."/>
            <person name="Ren Q."/>
            <person name="Robellet X."/>
            <person name="Robson G."/>
            <person name="Seiboth B."/>
            <person name="van Solingen P."/>
            <person name="Specht T."/>
            <person name="Sun J."/>
            <person name="Taheri-Talesh N."/>
            <person name="Takeshita N."/>
            <person name="Ussery D."/>
            <person name="vanKuyk P.A."/>
            <person name="Visser H."/>
            <person name="van de Vondervoort P.J."/>
            <person name="de Vries R.P."/>
            <person name="Walton J."/>
            <person name="Xiang X."/>
            <person name="Xiong Y."/>
            <person name="Zeng A.P."/>
            <person name="Brandt B.W."/>
            <person name="Cornell M.J."/>
            <person name="van den Hondel C.A."/>
            <person name="Visser J."/>
            <person name="Oliver S.G."/>
            <person name="Turner G."/>
        </authorList>
    </citation>
    <scope>GENOME REANNOTATION</scope>
    <source>
        <strain evidence="4">FGSC A4 / ATCC 38163 / CBS 112.46 / NRRL 194 / M139</strain>
    </source>
</reference>
<dbReference type="Pfam" id="PF20938">
    <property type="entry name" value="DUF2264_C"/>
    <property type="match status" value="1"/>
</dbReference>
<dbReference type="VEuPathDB" id="FungiDB:AN7089"/>
<dbReference type="EMBL" id="BN001304">
    <property type="protein sequence ID" value="CBF79106.1"/>
    <property type="molecule type" value="Genomic_DNA"/>
</dbReference>
<dbReference type="PANTHER" id="PTHR35339">
    <property type="entry name" value="LINALOOL DEHYDRATASE_ISOMERASE DOMAIN-CONTAINING PROTEIN"/>
    <property type="match status" value="1"/>
</dbReference>
<dbReference type="AlphaFoldDB" id="Q5AX91"/>
<dbReference type="Pfam" id="PF10022">
    <property type="entry name" value="DUF2264"/>
    <property type="match status" value="1"/>
</dbReference>
<dbReference type="GeneID" id="2870057"/>
<evidence type="ECO:0000259" key="1">
    <source>
        <dbReference type="Pfam" id="PF10022"/>
    </source>
</evidence>
<dbReference type="OrthoDB" id="5150166at2759"/>
<dbReference type="RefSeq" id="XP_664693.1">
    <property type="nucleotide sequence ID" value="XM_659601.1"/>
</dbReference>
<dbReference type="KEGG" id="ani:ANIA_07089"/>
<dbReference type="eggNOG" id="ENOG502R0FV">
    <property type="taxonomic scope" value="Eukaryota"/>
</dbReference>
<keyword evidence="4" id="KW-1185">Reference proteome</keyword>
<evidence type="ECO:0000313" key="4">
    <source>
        <dbReference type="Proteomes" id="UP000000560"/>
    </source>
</evidence>
<evidence type="ECO:0000259" key="2">
    <source>
        <dbReference type="Pfam" id="PF20938"/>
    </source>
</evidence>
<gene>
    <name evidence="3" type="ORF">ANIA_07089</name>
</gene>
<accession>Q5AX91</accession>
<feature type="domain" description="DUF2264" evidence="1">
    <location>
        <begin position="14"/>
        <end position="342"/>
    </location>
</feature>
<dbReference type="InterPro" id="IPR049349">
    <property type="entry name" value="DUF2264_N"/>
</dbReference>
<reference evidence="4" key="1">
    <citation type="journal article" date="2005" name="Nature">
        <title>Sequencing of Aspergillus nidulans and comparative analysis with A. fumigatus and A. oryzae.</title>
        <authorList>
            <person name="Galagan J.E."/>
            <person name="Calvo S.E."/>
            <person name="Cuomo C."/>
            <person name="Ma L.J."/>
            <person name="Wortman J.R."/>
            <person name="Batzoglou S."/>
            <person name="Lee S.I."/>
            <person name="Basturkmen M."/>
            <person name="Spevak C.C."/>
            <person name="Clutterbuck J."/>
            <person name="Kapitonov V."/>
            <person name="Jurka J."/>
            <person name="Scazzocchio C."/>
            <person name="Farman M."/>
            <person name="Butler J."/>
            <person name="Purcell S."/>
            <person name="Harris S."/>
            <person name="Braus G.H."/>
            <person name="Draht O."/>
            <person name="Busch S."/>
            <person name="D'Enfert C."/>
            <person name="Bouchier C."/>
            <person name="Goldman G.H."/>
            <person name="Bell-Pedersen D."/>
            <person name="Griffiths-Jones S."/>
            <person name="Doonan J.H."/>
            <person name="Yu J."/>
            <person name="Vienken K."/>
            <person name="Pain A."/>
            <person name="Freitag M."/>
            <person name="Selker E.U."/>
            <person name="Archer D.B."/>
            <person name="Penalva M.A."/>
            <person name="Oakley B.R."/>
            <person name="Momany M."/>
            <person name="Tanaka T."/>
            <person name="Kumagai T."/>
            <person name="Asai K."/>
            <person name="Machida M."/>
            <person name="Nierman W.C."/>
            <person name="Denning D.W."/>
            <person name="Caddick M."/>
            <person name="Hynes M."/>
            <person name="Paoletti M."/>
            <person name="Fischer R."/>
            <person name="Miller B."/>
            <person name="Dyer P."/>
            <person name="Sachs M.S."/>
            <person name="Osmani S.A."/>
            <person name="Birren B.W."/>
        </authorList>
    </citation>
    <scope>NUCLEOTIDE SEQUENCE [LARGE SCALE GENOMIC DNA]</scope>
    <source>
        <strain evidence="4">FGSC A4 / ATCC 38163 / CBS 112.46 / NRRL 194 / M139</strain>
    </source>
</reference>